<organism evidence="2 3">
    <name type="scientific">Isoptericola cucumis</name>
    <dbReference type="NCBI Taxonomy" id="1776856"/>
    <lineage>
        <taxon>Bacteria</taxon>
        <taxon>Bacillati</taxon>
        <taxon>Actinomycetota</taxon>
        <taxon>Actinomycetes</taxon>
        <taxon>Micrococcales</taxon>
        <taxon>Promicromonosporaceae</taxon>
        <taxon>Isoptericola</taxon>
    </lineage>
</organism>
<reference evidence="3" key="1">
    <citation type="journal article" date="2019" name="Int. J. Syst. Evol. Microbiol.">
        <title>The Global Catalogue of Microorganisms (GCM) 10K type strain sequencing project: providing services to taxonomists for standard genome sequencing and annotation.</title>
        <authorList>
            <consortium name="The Broad Institute Genomics Platform"/>
            <consortium name="The Broad Institute Genome Sequencing Center for Infectious Disease"/>
            <person name="Wu L."/>
            <person name="Ma J."/>
        </authorList>
    </citation>
    <scope>NUCLEOTIDE SEQUENCE [LARGE SCALE GENOMIC DNA]</scope>
    <source>
        <strain evidence="3">CCM 8653</strain>
    </source>
</reference>
<evidence type="ECO:0000313" key="2">
    <source>
        <dbReference type="EMBL" id="GGI10561.1"/>
    </source>
</evidence>
<accession>A0ABQ2BB38</accession>
<sequence>MMRASAGPVHEMSCLDRRAPRRTRRHPRAGGLRGLQDIRRLTSVLNRDRFDTEPLACDHDVSGNDAVAATDPEGTHQ</sequence>
<gene>
    <name evidence="2" type="ORF">GCM10007368_31850</name>
</gene>
<proteinExistence type="predicted"/>
<protein>
    <submittedName>
        <fullName evidence="2">Uncharacterized protein</fullName>
    </submittedName>
</protein>
<keyword evidence="3" id="KW-1185">Reference proteome</keyword>
<comment type="caution">
    <text evidence="2">The sequence shown here is derived from an EMBL/GenBank/DDBJ whole genome shotgun (WGS) entry which is preliminary data.</text>
</comment>
<feature type="region of interest" description="Disordered" evidence="1">
    <location>
        <begin position="1"/>
        <end position="34"/>
    </location>
</feature>
<dbReference type="Proteomes" id="UP000632535">
    <property type="component" value="Unassembled WGS sequence"/>
</dbReference>
<feature type="region of interest" description="Disordered" evidence="1">
    <location>
        <begin position="54"/>
        <end position="77"/>
    </location>
</feature>
<feature type="compositionally biased region" description="Basic residues" evidence="1">
    <location>
        <begin position="19"/>
        <end position="28"/>
    </location>
</feature>
<evidence type="ECO:0000256" key="1">
    <source>
        <dbReference type="SAM" id="MobiDB-lite"/>
    </source>
</evidence>
<evidence type="ECO:0000313" key="3">
    <source>
        <dbReference type="Proteomes" id="UP000632535"/>
    </source>
</evidence>
<dbReference type="EMBL" id="BMDG01000011">
    <property type="protein sequence ID" value="GGI10561.1"/>
    <property type="molecule type" value="Genomic_DNA"/>
</dbReference>
<name>A0ABQ2BB38_9MICO</name>